<name>A0A2K8Z8A0_9BACT</name>
<gene>
    <name evidence="2" type="ORF">CWM47_32215</name>
</gene>
<feature type="domain" description="AAA" evidence="1">
    <location>
        <begin position="68"/>
        <end position="238"/>
    </location>
</feature>
<dbReference type="OrthoDB" id="69313at2"/>
<dbReference type="AlphaFoldDB" id="A0A2K8Z8A0"/>
<keyword evidence="3" id="KW-1185">Reference proteome</keyword>
<dbReference type="RefSeq" id="WP_100992652.1">
    <property type="nucleotide sequence ID" value="NZ_CP025096.1"/>
</dbReference>
<accession>A0A2K8Z8A0</accession>
<dbReference type="PANTHER" id="PTHR13696:SF99">
    <property type="entry name" value="COBYRINIC ACID AC-DIAMIDE SYNTHASE"/>
    <property type="match status" value="1"/>
</dbReference>
<dbReference type="InterPro" id="IPR025669">
    <property type="entry name" value="AAA_dom"/>
</dbReference>
<dbReference type="Gene3D" id="3.40.50.300">
    <property type="entry name" value="P-loop containing nucleotide triphosphate hydrolases"/>
    <property type="match status" value="1"/>
</dbReference>
<dbReference type="Proteomes" id="UP000232883">
    <property type="component" value="Chromosome"/>
</dbReference>
<dbReference type="InterPro" id="IPR027417">
    <property type="entry name" value="P-loop_NTPase"/>
</dbReference>
<proteinExistence type="predicted"/>
<dbReference type="CDD" id="cd02042">
    <property type="entry name" value="ParAB_family"/>
    <property type="match status" value="1"/>
</dbReference>
<dbReference type="SUPFAM" id="SSF52540">
    <property type="entry name" value="P-loop containing nucleoside triphosphate hydrolases"/>
    <property type="match status" value="1"/>
</dbReference>
<reference evidence="2 3" key="1">
    <citation type="submission" date="2017-11" db="EMBL/GenBank/DDBJ databases">
        <title>Taxonomic description and genome sequences of Spirosoma HA7 sp. nov., isolated from pollen microhabitat of Corylus avellana.</title>
        <authorList>
            <person name="Ambika Manirajan B."/>
            <person name="Suarez C."/>
            <person name="Ratering S."/>
            <person name="Geissler-Plaum R."/>
            <person name="Cardinale M."/>
            <person name="Sylvia S."/>
        </authorList>
    </citation>
    <scope>NUCLEOTIDE SEQUENCE [LARGE SCALE GENOMIC DNA]</scope>
    <source>
        <strain evidence="2 3">HA7</strain>
    </source>
</reference>
<evidence type="ECO:0000313" key="3">
    <source>
        <dbReference type="Proteomes" id="UP000232883"/>
    </source>
</evidence>
<dbReference type="Pfam" id="PF13614">
    <property type="entry name" value="AAA_31"/>
    <property type="match status" value="1"/>
</dbReference>
<sequence>MITQEKLVRFLRAKPALNLSQIEKEAGIPSKTLHKALSEQKGIPAKHLPALDEAVRRYGYSETLFDKAKVISVVNHKGGVGKTTTTINVGKALSLLGNRVLLVDMDSQGNLSQCFGIHVPDEQVIDALLGGTPLPMIEIANNLFLTPSDIRMAYRESELANAVGADRRLSLKLEEARDKFDYILIDCPPSLGICTTCSLVASNYCVVPIQPEASAYHGVESLFNRIAEVRTYINPTLTVKGIVFTMVHKNQSVHKSMMAHIRDTFHNFHIYEAIIEVSTVIKQSQVAKEDLFTYSAKSPSWQQYHHLATEIMTI</sequence>
<dbReference type="FunFam" id="3.40.50.300:FF:000285">
    <property type="entry name" value="Sporulation initiation inhibitor Soj"/>
    <property type="match status" value="1"/>
</dbReference>
<organism evidence="2 3">
    <name type="scientific">Spirosoma pollinicola</name>
    <dbReference type="NCBI Taxonomy" id="2057025"/>
    <lineage>
        <taxon>Bacteria</taxon>
        <taxon>Pseudomonadati</taxon>
        <taxon>Bacteroidota</taxon>
        <taxon>Cytophagia</taxon>
        <taxon>Cytophagales</taxon>
        <taxon>Cytophagaceae</taxon>
        <taxon>Spirosoma</taxon>
    </lineage>
</organism>
<dbReference type="PANTHER" id="PTHR13696">
    <property type="entry name" value="P-LOOP CONTAINING NUCLEOSIDE TRIPHOSPHATE HYDROLASE"/>
    <property type="match status" value="1"/>
</dbReference>
<evidence type="ECO:0000313" key="2">
    <source>
        <dbReference type="EMBL" id="AUD06102.1"/>
    </source>
</evidence>
<dbReference type="InterPro" id="IPR050678">
    <property type="entry name" value="DNA_Partitioning_ATPase"/>
</dbReference>
<dbReference type="KEGG" id="spir:CWM47_32215"/>
<dbReference type="EMBL" id="CP025096">
    <property type="protein sequence ID" value="AUD06102.1"/>
    <property type="molecule type" value="Genomic_DNA"/>
</dbReference>
<protein>
    <submittedName>
        <fullName evidence="2">Chromosome partitioning protein</fullName>
    </submittedName>
</protein>
<evidence type="ECO:0000259" key="1">
    <source>
        <dbReference type="Pfam" id="PF13614"/>
    </source>
</evidence>